<gene>
    <name evidence="3" type="ORF">F4556_004691</name>
</gene>
<evidence type="ECO:0000256" key="2">
    <source>
        <dbReference type="ARBA" id="ARBA00023239"/>
    </source>
</evidence>
<dbReference type="GO" id="GO:0016829">
    <property type="term" value="F:lyase activity"/>
    <property type="evidence" value="ECO:0007669"/>
    <property type="project" value="UniProtKB-KW"/>
</dbReference>
<dbReference type="EMBL" id="JACHJR010000001">
    <property type="protein sequence ID" value="MBB4949156.1"/>
    <property type="molecule type" value="Genomic_DNA"/>
</dbReference>
<evidence type="ECO:0000313" key="3">
    <source>
        <dbReference type="EMBL" id="MBB4949156.1"/>
    </source>
</evidence>
<organism evidence="3 4">
    <name type="scientific">Kitasatospora gansuensis</name>
    <dbReference type="NCBI Taxonomy" id="258050"/>
    <lineage>
        <taxon>Bacteria</taxon>
        <taxon>Bacillati</taxon>
        <taxon>Actinomycetota</taxon>
        <taxon>Actinomycetes</taxon>
        <taxon>Kitasatosporales</taxon>
        <taxon>Streptomycetaceae</taxon>
        <taxon>Kitasatospora</taxon>
    </lineage>
</organism>
<dbReference type="PANTHER" id="PTHR33542:SF5">
    <property type="entry name" value="FERROCHELATASE CHE1"/>
    <property type="match status" value="1"/>
</dbReference>
<dbReference type="InterPro" id="IPR002762">
    <property type="entry name" value="CbiX-like"/>
</dbReference>
<dbReference type="Proteomes" id="UP000573327">
    <property type="component" value="Unassembled WGS sequence"/>
</dbReference>
<dbReference type="InterPro" id="IPR050963">
    <property type="entry name" value="Sirohydro_Cobaltochel/CbiX"/>
</dbReference>
<dbReference type="RefSeq" id="WP_184919287.1">
    <property type="nucleotide sequence ID" value="NZ_JACHJR010000001.1"/>
</dbReference>
<keyword evidence="2" id="KW-0456">Lyase</keyword>
<reference evidence="3 4" key="1">
    <citation type="submission" date="2020-08" db="EMBL/GenBank/DDBJ databases">
        <title>Sequencing the genomes of 1000 actinobacteria strains.</title>
        <authorList>
            <person name="Klenk H.-P."/>
        </authorList>
    </citation>
    <scope>NUCLEOTIDE SEQUENCE [LARGE SCALE GENOMIC DNA]</scope>
    <source>
        <strain evidence="3 4">DSM 44786</strain>
    </source>
</reference>
<dbReference type="Pfam" id="PF01903">
    <property type="entry name" value="CbiX"/>
    <property type="match status" value="2"/>
</dbReference>
<name>A0A7W7WJB2_9ACTN</name>
<protein>
    <submittedName>
        <fullName evidence="3">Sirohydrochlorin ferrochelatase</fullName>
    </submittedName>
</protein>
<dbReference type="GO" id="GO:0046872">
    <property type="term" value="F:metal ion binding"/>
    <property type="evidence" value="ECO:0007669"/>
    <property type="project" value="UniProtKB-KW"/>
</dbReference>
<keyword evidence="4" id="KW-1185">Reference proteome</keyword>
<sequence>MTIFAPVLEPGPLPEAGRPTPPLVLAVRGSARPEAARAVDRLRASLTALAGAEPLVGRLDRRSPSLGEALAAAGQRAVVVPLLLGDGRHRSVDLPTAVAAATGLRAVVTPGLSGAAASLGLALYGRLREAEERAGGRADAVVLAAAGSTRPGGNQGASAAAARLRELLGDVPVVPAHCAATGPTVPAALAALRAEGYHRVAVATHLLAPGRFTDALADTAAWAVSAPLADHPLVARIVLRRYALGQLEPAGPGLSR</sequence>
<comment type="caution">
    <text evidence="3">The sequence shown here is derived from an EMBL/GenBank/DDBJ whole genome shotgun (WGS) entry which is preliminary data.</text>
</comment>
<dbReference type="SUPFAM" id="SSF53800">
    <property type="entry name" value="Chelatase"/>
    <property type="match status" value="1"/>
</dbReference>
<evidence type="ECO:0000313" key="4">
    <source>
        <dbReference type="Proteomes" id="UP000573327"/>
    </source>
</evidence>
<dbReference type="AlphaFoldDB" id="A0A7W7WJB2"/>
<keyword evidence="1" id="KW-0479">Metal-binding</keyword>
<dbReference type="PANTHER" id="PTHR33542">
    <property type="entry name" value="SIROHYDROCHLORIN FERROCHELATASE, CHLOROPLASTIC"/>
    <property type="match status" value="1"/>
</dbReference>
<evidence type="ECO:0000256" key="1">
    <source>
        <dbReference type="ARBA" id="ARBA00022723"/>
    </source>
</evidence>
<proteinExistence type="predicted"/>
<accession>A0A7W7WJB2</accession>
<dbReference type="Gene3D" id="3.40.50.1400">
    <property type="match status" value="2"/>
</dbReference>